<evidence type="ECO:0000313" key="8">
    <source>
        <dbReference type="EMBL" id="TWI98728.1"/>
    </source>
</evidence>
<organism evidence="8 9">
    <name type="scientific">Mucilaginibacter frigoritolerans</name>
    <dbReference type="NCBI Taxonomy" id="652788"/>
    <lineage>
        <taxon>Bacteria</taxon>
        <taxon>Pseudomonadati</taxon>
        <taxon>Bacteroidota</taxon>
        <taxon>Sphingobacteriia</taxon>
        <taxon>Sphingobacteriales</taxon>
        <taxon>Sphingobacteriaceae</taxon>
        <taxon>Mucilaginibacter</taxon>
    </lineage>
</organism>
<evidence type="ECO:0000256" key="3">
    <source>
        <dbReference type="ARBA" id="ARBA00023237"/>
    </source>
</evidence>
<proteinExistence type="predicted"/>
<feature type="compositionally biased region" description="Low complexity" evidence="5">
    <location>
        <begin position="33"/>
        <end position="60"/>
    </location>
</feature>
<comment type="subcellular location">
    <subcellularLocation>
        <location evidence="1">Cell outer membrane</location>
    </subcellularLocation>
</comment>
<dbReference type="PANTHER" id="PTHR30329:SF21">
    <property type="entry name" value="LIPOPROTEIN YIAD-RELATED"/>
    <property type="match status" value="1"/>
</dbReference>
<dbReference type="SUPFAM" id="SSF103088">
    <property type="entry name" value="OmpA-like"/>
    <property type="match status" value="1"/>
</dbReference>
<dbReference type="PRINTS" id="PR01021">
    <property type="entry name" value="OMPADOMAIN"/>
</dbReference>
<dbReference type="Proteomes" id="UP000317010">
    <property type="component" value="Unassembled WGS sequence"/>
</dbReference>
<dbReference type="PROSITE" id="PS51123">
    <property type="entry name" value="OMPA_2"/>
    <property type="match status" value="1"/>
</dbReference>
<dbReference type="InterPro" id="IPR006664">
    <property type="entry name" value="OMP_bac"/>
</dbReference>
<dbReference type="InterPro" id="IPR036737">
    <property type="entry name" value="OmpA-like_sf"/>
</dbReference>
<dbReference type="AlphaFoldDB" id="A0A562TZN7"/>
<feature type="domain" description="OmpA-like" evidence="7">
    <location>
        <begin position="64"/>
        <end position="179"/>
    </location>
</feature>
<dbReference type="EMBL" id="VLLI01000008">
    <property type="protein sequence ID" value="TWI98728.1"/>
    <property type="molecule type" value="Genomic_DNA"/>
</dbReference>
<evidence type="ECO:0000256" key="2">
    <source>
        <dbReference type="ARBA" id="ARBA00023136"/>
    </source>
</evidence>
<protein>
    <submittedName>
        <fullName evidence="8">OOP family OmpA-OmpF porin</fullName>
    </submittedName>
</protein>
<feature type="region of interest" description="Disordered" evidence="5">
    <location>
        <begin position="33"/>
        <end position="67"/>
    </location>
</feature>
<feature type="chain" id="PRO_5022203881" evidence="6">
    <location>
        <begin position="22"/>
        <end position="179"/>
    </location>
</feature>
<dbReference type="InterPro" id="IPR006665">
    <property type="entry name" value="OmpA-like"/>
</dbReference>
<dbReference type="OrthoDB" id="9782229at2"/>
<evidence type="ECO:0000256" key="6">
    <source>
        <dbReference type="SAM" id="SignalP"/>
    </source>
</evidence>
<evidence type="ECO:0000256" key="1">
    <source>
        <dbReference type="ARBA" id="ARBA00004442"/>
    </source>
</evidence>
<sequence>MKLIRSAFYPSIILFALLALNACKAKKLAEKPAPVAETPAPAPAAPVEQPKAEPATETAPAPAPTPAPDYNFSNIQFEFDSGVLKTASYPILDKAAAEMKIDPTVKFTLSGYASAEGTADHNMQLSVDRANAVKAYLVNSGVSISNLTANGYGENNPVADNSTDTGRVINRRVEIKKQN</sequence>
<reference evidence="8 9" key="1">
    <citation type="submission" date="2019-07" db="EMBL/GenBank/DDBJ databases">
        <title>Genomic Encyclopedia of Archaeal and Bacterial Type Strains, Phase II (KMG-II): from individual species to whole genera.</title>
        <authorList>
            <person name="Goeker M."/>
        </authorList>
    </citation>
    <scope>NUCLEOTIDE SEQUENCE [LARGE SCALE GENOMIC DNA]</scope>
    <source>
        <strain evidence="8 9">ATCC BAA-1854</strain>
    </source>
</reference>
<name>A0A562TZN7_9SPHI</name>
<dbReference type="GO" id="GO:0009279">
    <property type="term" value="C:cell outer membrane"/>
    <property type="evidence" value="ECO:0007669"/>
    <property type="project" value="UniProtKB-SubCell"/>
</dbReference>
<keyword evidence="9" id="KW-1185">Reference proteome</keyword>
<evidence type="ECO:0000259" key="7">
    <source>
        <dbReference type="PROSITE" id="PS51123"/>
    </source>
</evidence>
<gene>
    <name evidence="8" type="ORF">JN11_02916</name>
</gene>
<feature type="signal peptide" evidence="6">
    <location>
        <begin position="1"/>
        <end position="21"/>
    </location>
</feature>
<dbReference type="Pfam" id="PF00691">
    <property type="entry name" value="OmpA"/>
    <property type="match status" value="1"/>
</dbReference>
<keyword evidence="3" id="KW-0998">Cell outer membrane</keyword>
<dbReference type="Gene3D" id="3.30.1330.60">
    <property type="entry name" value="OmpA-like domain"/>
    <property type="match status" value="1"/>
</dbReference>
<dbReference type="CDD" id="cd07185">
    <property type="entry name" value="OmpA_C-like"/>
    <property type="match status" value="1"/>
</dbReference>
<dbReference type="InterPro" id="IPR050330">
    <property type="entry name" value="Bact_OuterMem_StrucFunc"/>
</dbReference>
<accession>A0A562TZN7</accession>
<keyword evidence="6" id="KW-0732">Signal</keyword>
<dbReference type="PANTHER" id="PTHR30329">
    <property type="entry name" value="STATOR ELEMENT OF FLAGELLAR MOTOR COMPLEX"/>
    <property type="match status" value="1"/>
</dbReference>
<keyword evidence="2 4" id="KW-0472">Membrane</keyword>
<dbReference type="RefSeq" id="WP_144913631.1">
    <property type="nucleotide sequence ID" value="NZ_VLLI01000008.1"/>
</dbReference>
<evidence type="ECO:0000313" key="9">
    <source>
        <dbReference type="Proteomes" id="UP000317010"/>
    </source>
</evidence>
<evidence type="ECO:0000256" key="5">
    <source>
        <dbReference type="SAM" id="MobiDB-lite"/>
    </source>
</evidence>
<evidence type="ECO:0000256" key="4">
    <source>
        <dbReference type="PROSITE-ProRule" id="PRU00473"/>
    </source>
</evidence>
<comment type="caution">
    <text evidence="8">The sequence shown here is derived from an EMBL/GenBank/DDBJ whole genome shotgun (WGS) entry which is preliminary data.</text>
</comment>